<dbReference type="Pfam" id="PF12833">
    <property type="entry name" value="HTH_18"/>
    <property type="match status" value="1"/>
</dbReference>
<keyword evidence="6" id="KW-1185">Reference proteome</keyword>
<dbReference type="GO" id="GO:0043565">
    <property type="term" value="F:sequence-specific DNA binding"/>
    <property type="evidence" value="ECO:0007669"/>
    <property type="project" value="InterPro"/>
</dbReference>
<gene>
    <name evidence="5" type="ORF">SAMN04487995_0824</name>
</gene>
<sequence>MEKSDIPRLELASFAEVNYKVPFLDVQHYPLDANYFIIKNRENHPVVDYISPNRRQFFKIFHMTAGTGVLTVGLHQYELCPGDIAFLHPDEIMSWQTTSEKTGGHFCLIHPKYFEHDGDHVLQLLRNFPYFKASKAVIRLTESQSSAVNQSFEAIVREEHAGNDDKKQAISLHLQMILLEAQRAGKNLADQTVPENYGYIYGFLSLLESAFQVRRQDDAIKLKTAGEFAEQLHVHPNYLNTLVKEHTGKTLREHIQERLLYEAKALLIQTDWDISNISYGLGFSGHAAFTSFFKKKENISPSIFRKNAIANLNR</sequence>
<keyword evidence="2" id="KW-0238">DNA-binding</keyword>
<evidence type="ECO:0000256" key="1">
    <source>
        <dbReference type="ARBA" id="ARBA00023015"/>
    </source>
</evidence>
<evidence type="ECO:0000313" key="5">
    <source>
        <dbReference type="EMBL" id="SEI44967.1"/>
    </source>
</evidence>
<dbReference type="PROSITE" id="PS01124">
    <property type="entry name" value="HTH_ARAC_FAMILY_2"/>
    <property type="match status" value="1"/>
</dbReference>
<keyword evidence="1" id="KW-0805">Transcription regulation</keyword>
<dbReference type="PANTHER" id="PTHR43280">
    <property type="entry name" value="ARAC-FAMILY TRANSCRIPTIONAL REGULATOR"/>
    <property type="match status" value="1"/>
</dbReference>
<dbReference type="SUPFAM" id="SSF51215">
    <property type="entry name" value="Regulatory protein AraC"/>
    <property type="match status" value="1"/>
</dbReference>
<dbReference type="GO" id="GO:0003700">
    <property type="term" value="F:DNA-binding transcription factor activity"/>
    <property type="evidence" value="ECO:0007669"/>
    <property type="project" value="InterPro"/>
</dbReference>
<evidence type="ECO:0000313" key="6">
    <source>
        <dbReference type="Proteomes" id="UP000199532"/>
    </source>
</evidence>
<name>A0A1H6QXQ2_9BACT</name>
<evidence type="ECO:0000259" key="4">
    <source>
        <dbReference type="PROSITE" id="PS01124"/>
    </source>
</evidence>
<dbReference type="Gene3D" id="1.10.10.60">
    <property type="entry name" value="Homeodomain-like"/>
    <property type="match status" value="1"/>
</dbReference>
<dbReference type="InterPro" id="IPR003313">
    <property type="entry name" value="AraC-bd"/>
</dbReference>
<evidence type="ECO:0000256" key="3">
    <source>
        <dbReference type="ARBA" id="ARBA00023163"/>
    </source>
</evidence>
<dbReference type="Gene3D" id="2.60.120.280">
    <property type="entry name" value="Regulatory protein AraC"/>
    <property type="match status" value="1"/>
</dbReference>
<dbReference type="STRING" id="408657.SAMN04487995_0824"/>
<dbReference type="PANTHER" id="PTHR43280:SF32">
    <property type="entry name" value="TRANSCRIPTIONAL REGULATORY PROTEIN"/>
    <property type="match status" value="1"/>
</dbReference>
<dbReference type="SMART" id="SM00342">
    <property type="entry name" value="HTH_ARAC"/>
    <property type="match status" value="1"/>
</dbReference>
<evidence type="ECO:0000256" key="2">
    <source>
        <dbReference type="ARBA" id="ARBA00023125"/>
    </source>
</evidence>
<accession>A0A1H6QXQ2</accession>
<dbReference type="EMBL" id="FNXY01000001">
    <property type="protein sequence ID" value="SEI44967.1"/>
    <property type="molecule type" value="Genomic_DNA"/>
</dbReference>
<dbReference type="InterPro" id="IPR037923">
    <property type="entry name" value="HTH-like"/>
</dbReference>
<proteinExistence type="predicted"/>
<dbReference type="OrthoDB" id="629929at2"/>
<feature type="domain" description="HTH araC/xylS-type" evidence="4">
    <location>
        <begin position="208"/>
        <end position="307"/>
    </location>
</feature>
<dbReference type="RefSeq" id="WP_090332196.1">
    <property type="nucleotide sequence ID" value="NZ_FNXY01000001.1"/>
</dbReference>
<dbReference type="Proteomes" id="UP000199532">
    <property type="component" value="Unassembled WGS sequence"/>
</dbReference>
<protein>
    <submittedName>
        <fullName evidence="5">AraC-like ligand binding domain-containing protein</fullName>
    </submittedName>
</protein>
<keyword evidence="3" id="KW-0804">Transcription</keyword>
<dbReference type="InterPro" id="IPR018060">
    <property type="entry name" value="HTH_AraC"/>
</dbReference>
<dbReference type="SUPFAM" id="SSF46689">
    <property type="entry name" value="Homeodomain-like"/>
    <property type="match status" value="1"/>
</dbReference>
<dbReference type="AlphaFoldDB" id="A0A1H6QXQ2"/>
<dbReference type="InterPro" id="IPR009057">
    <property type="entry name" value="Homeodomain-like_sf"/>
</dbReference>
<reference evidence="5 6" key="1">
    <citation type="submission" date="2016-10" db="EMBL/GenBank/DDBJ databases">
        <authorList>
            <person name="de Groot N.N."/>
        </authorList>
    </citation>
    <scope>NUCLEOTIDE SEQUENCE [LARGE SCALE GENOMIC DNA]</scope>
    <source>
        <strain evidence="5 6">DSM 19938</strain>
    </source>
</reference>
<organism evidence="5 6">
    <name type="scientific">Dyadobacter koreensis</name>
    <dbReference type="NCBI Taxonomy" id="408657"/>
    <lineage>
        <taxon>Bacteria</taxon>
        <taxon>Pseudomonadati</taxon>
        <taxon>Bacteroidota</taxon>
        <taxon>Cytophagia</taxon>
        <taxon>Cytophagales</taxon>
        <taxon>Spirosomataceae</taxon>
        <taxon>Dyadobacter</taxon>
    </lineage>
</organism>
<dbReference type="Pfam" id="PF02311">
    <property type="entry name" value="AraC_binding"/>
    <property type="match status" value="1"/>
</dbReference>